<dbReference type="InterPro" id="IPR015221">
    <property type="entry name" value="Urm1"/>
</dbReference>
<feature type="modified residue" description="1-thioglycine" evidence="5">
    <location>
        <position position="98"/>
    </location>
</feature>
<dbReference type="UniPathway" id="UPA00988"/>
<protein>
    <recommendedName>
        <fullName evidence="5">Ubiquitin-related modifier 1 homolog</fullName>
    </recommendedName>
</protein>
<proteinExistence type="inferred from homology"/>
<evidence type="ECO:0000256" key="2">
    <source>
        <dbReference type="ARBA" id="ARBA00022499"/>
    </source>
</evidence>
<dbReference type="GO" id="GO:0031386">
    <property type="term" value="F:protein tag activity"/>
    <property type="evidence" value="ECO:0000318"/>
    <property type="project" value="GO_Central"/>
</dbReference>
<dbReference type="InParanoid" id="A2DQA9"/>
<evidence type="ECO:0000313" key="7">
    <source>
        <dbReference type="EMBL" id="EAY17366.1"/>
    </source>
</evidence>
<keyword evidence="1 5" id="KW-0963">Cytoplasm</keyword>
<gene>
    <name evidence="7" type="ORF">TVAG_319610</name>
</gene>
<sequence length="98" mass="10661">MSELDISIEFEGGLEHDFKAPNGLKEKVPAGMKLEELPALLSKKYLDPSKPTRFLAENGHLLPGILVMINDADSEIDGMDQKLSSGDHITFISTLHGG</sequence>
<comment type="PTM">
    <text evidence="5">C-terminal thiocarboxylation occurs in 2 steps, it is first acyl-adenylated (-COAMP) via the hesA/moeB/thiF part of the MOCS3/UBA4 homolog, then thiocarboxylated (-COSH) via the rhodanese domain of the MOCS3/UBA4 homolog.</text>
</comment>
<evidence type="ECO:0000256" key="3">
    <source>
        <dbReference type="ARBA" id="ARBA00022694"/>
    </source>
</evidence>
<dbReference type="STRING" id="5722.A2DQA9"/>
<reference evidence="7" key="2">
    <citation type="journal article" date="2007" name="Science">
        <title>Draft genome sequence of the sexually transmitted pathogen Trichomonas vaginalis.</title>
        <authorList>
            <person name="Carlton J.M."/>
            <person name="Hirt R.P."/>
            <person name="Silva J.C."/>
            <person name="Delcher A.L."/>
            <person name="Schatz M."/>
            <person name="Zhao Q."/>
            <person name="Wortman J.R."/>
            <person name="Bidwell S.L."/>
            <person name="Alsmark U.C.M."/>
            <person name="Besteiro S."/>
            <person name="Sicheritz-Ponten T."/>
            <person name="Noel C.J."/>
            <person name="Dacks J.B."/>
            <person name="Foster P.G."/>
            <person name="Simillion C."/>
            <person name="Van de Peer Y."/>
            <person name="Miranda-Saavedra D."/>
            <person name="Barton G.J."/>
            <person name="Westrop G.D."/>
            <person name="Mueller S."/>
            <person name="Dessi D."/>
            <person name="Fiori P.L."/>
            <person name="Ren Q."/>
            <person name="Paulsen I."/>
            <person name="Zhang H."/>
            <person name="Bastida-Corcuera F.D."/>
            <person name="Simoes-Barbosa A."/>
            <person name="Brown M.T."/>
            <person name="Hayes R.D."/>
            <person name="Mukherjee M."/>
            <person name="Okumura C.Y."/>
            <person name="Schneider R."/>
            <person name="Smith A.J."/>
            <person name="Vanacova S."/>
            <person name="Villalvazo M."/>
            <person name="Haas B.J."/>
            <person name="Pertea M."/>
            <person name="Feldblyum T.V."/>
            <person name="Utterback T.R."/>
            <person name="Shu C.L."/>
            <person name="Osoegawa K."/>
            <person name="de Jong P.J."/>
            <person name="Hrdy I."/>
            <person name="Horvathova L."/>
            <person name="Zubacova Z."/>
            <person name="Dolezal P."/>
            <person name="Malik S.B."/>
            <person name="Logsdon J.M. Jr."/>
            <person name="Henze K."/>
            <person name="Gupta A."/>
            <person name="Wang C.C."/>
            <person name="Dunne R.L."/>
            <person name="Upcroft J.A."/>
            <person name="Upcroft P."/>
            <person name="White O."/>
            <person name="Salzberg S.L."/>
            <person name="Tang P."/>
            <person name="Chiu C.-H."/>
            <person name="Lee Y.-S."/>
            <person name="Embley T.M."/>
            <person name="Coombs G.H."/>
            <person name="Mottram J.C."/>
            <person name="Tachezy J."/>
            <person name="Fraser-Liggett C.M."/>
            <person name="Johnson P.J."/>
        </authorList>
    </citation>
    <scope>NUCLEOTIDE SEQUENCE [LARGE SCALE GENOMIC DNA]</scope>
    <source>
        <strain evidence="7">G3</strain>
    </source>
</reference>
<dbReference type="GO" id="GO:0005634">
    <property type="term" value="C:nucleus"/>
    <property type="evidence" value="ECO:0000318"/>
    <property type="project" value="GO_Central"/>
</dbReference>
<feature type="cross-link" description="Glycyl lysine isopeptide (Gly-Lys) (interchain with K-? in acceptor proteins)" evidence="5">
    <location>
        <position position="98"/>
    </location>
</feature>
<dbReference type="InterPro" id="IPR012675">
    <property type="entry name" value="Beta-grasp_dom_sf"/>
</dbReference>
<dbReference type="CDD" id="cd01764">
    <property type="entry name" value="Ubl_Urm1"/>
    <property type="match status" value="1"/>
</dbReference>
<dbReference type="SMR" id="A2DQA9"/>
<dbReference type="PANTHER" id="PTHR14986">
    <property type="entry name" value="RURM1 PROTEIN"/>
    <property type="match status" value="1"/>
</dbReference>
<dbReference type="VEuPathDB" id="TrichDB:TVAG_319610"/>
<keyword evidence="2 5" id="KW-1017">Isopeptide bond</keyword>
<dbReference type="FunCoup" id="A2DQA9">
    <property type="interactions" value="360"/>
</dbReference>
<dbReference type="GO" id="GO:0032447">
    <property type="term" value="P:protein urmylation"/>
    <property type="evidence" value="ECO:0000318"/>
    <property type="project" value="GO_Central"/>
</dbReference>
<keyword evidence="4 5" id="KW-0833">Ubl conjugation pathway</keyword>
<dbReference type="GO" id="GO:0034227">
    <property type="term" value="P:tRNA thio-modification"/>
    <property type="evidence" value="ECO:0007669"/>
    <property type="project" value="UniProtKB-UniRule"/>
</dbReference>
<comment type="subcellular location">
    <subcellularLocation>
        <location evidence="5 6">Cytoplasm</location>
    </subcellularLocation>
</comment>
<accession>A2DQA9</accession>
<comment type="similarity">
    <text evidence="5 6">Belongs to the URM1 family.</text>
</comment>
<dbReference type="Pfam" id="PF09138">
    <property type="entry name" value="Urm1"/>
    <property type="match status" value="1"/>
</dbReference>
<dbReference type="GO" id="GO:0005829">
    <property type="term" value="C:cytosol"/>
    <property type="evidence" value="ECO:0007669"/>
    <property type="project" value="UniProtKB-UniRule"/>
</dbReference>
<dbReference type="OrthoDB" id="10248987at2759"/>
<dbReference type="RefSeq" id="XP_001330735.1">
    <property type="nucleotide sequence ID" value="XM_001330699.1"/>
</dbReference>
<organism evidence="7 8">
    <name type="scientific">Trichomonas vaginalis (strain ATCC PRA-98 / G3)</name>
    <dbReference type="NCBI Taxonomy" id="412133"/>
    <lineage>
        <taxon>Eukaryota</taxon>
        <taxon>Metamonada</taxon>
        <taxon>Parabasalia</taxon>
        <taxon>Trichomonadida</taxon>
        <taxon>Trichomonadidae</taxon>
        <taxon>Trichomonas</taxon>
    </lineage>
</organism>
<evidence type="ECO:0000256" key="1">
    <source>
        <dbReference type="ARBA" id="ARBA00022490"/>
    </source>
</evidence>
<dbReference type="AlphaFoldDB" id="A2DQA9"/>
<dbReference type="GO" id="GO:0002098">
    <property type="term" value="P:tRNA wobble uridine modification"/>
    <property type="evidence" value="ECO:0007669"/>
    <property type="project" value="UniProtKB-UniRule"/>
</dbReference>
<evidence type="ECO:0000256" key="4">
    <source>
        <dbReference type="ARBA" id="ARBA00022786"/>
    </source>
</evidence>
<dbReference type="SUPFAM" id="SSF54285">
    <property type="entry name" value="MoaD/ThiS"/>
    <property type="match status" value="1"/>
</dbReference>
<evidence type="ECO:0000256" key="5">
    <source>
        <dbReference type="HAMAP-Rule" id="MF_03048"/>
    </source>
</evidence>
<dbReference type="KEGG" id="tva:4775383"/>
<comment type="function">
    <text evidence="5">Acts as a sulfur carrier required for 2-thiolation of mcm(5)S(2)U at tRNA wobble positions of cytosolic tRNA(Lys), tRNA(Glu) and tRNA(Gln). Serves as sulfur donor in tRNA 2-thiolation reaction by being thiocarboxylated (-COSH) at its C-terminus by the MOCS3/UBA4 homolog. The sulfur is then transferred to tRNA to form 2-thiolation of mcm(5)S(2)U. Also acts as a ubiquitin-like protein (UBL) that is covalently conjugated via an isopeptide bond to lysine residues of target proteins. The thiocarboxylated form serves as substrate for conjugation and oxidative stress specifically induces the formation of UBL-protein conjugates.</text>
</comment>
<comment type="pathway">
    <text evidence="5 6">tRNA modification; 5-methoxycarbonylmethyl-2-thiouridine-tRNA biosynthesis.</text>
</comment>
<reference evidence="7" key="1">
    <citation type="submission" date="2006-10" db="EMBL/GenBank/DDBJ databases">
        <authorList>
            <person name="Amadeo P."/>
            <person name="Zhao Q."/>
            <person name="Wortman J."/>
            <person name="Fraser-Liggett C."/>
            <person name="Carlton J."/>
        </authorList>
    </citation>
    <scope>NUCLEOTIDE SEQUENCE</scope>
    <source>
        <strain evidence="7">G3</strain>
    </source>
</reference>
<evidence type="ECO:0000313" key="8">
    <source>
        <dbReference type="Proteomes" id="UP000001542"/>
    </source>
</evidence>
<dbReference type="HAMAP" id="MF_03048">
    <property type="entry name" value="Urm1"/>
    <property type="match status" value="1"/>
</dbReference>
<dbReference type="Gene3D" id="3.10.20.30">
    <property type="match status" value="1"/>
</dbReference>
<evidence type="ECO:0000256" key="6">
    <source>
        <dbReference type="RuleBase" id="RU361182"/>
    </source>
</evidence>
<dbReference type="InterPro" id="IPR016155">
    <property type="entry name" value="Mopterin_synth/thiamin_S_b"/>
</dbReference>
<keyword evidence="3 5" id="KW-0819">tRNA processing</keyword>
<dbReference type="VEuPathDB" id="TrichDB:TVAGG3_1009400"/>
<dbReference type="EMBL" id="DS113231">
    <property type="protein sequence ID" value="EAY17366.1"/>
    <property type="molecule type" value="Genomic_DNA"/>
</dbReference>
<keyword evidence="8" id="KW-1185">Reference proteome</keyword>
<dbReference type="Proteomes" id="UP000001542">
    <property type="component" value="Unassembled WGS sequence"/>
</dbReference>
<name>A2DQA9_TRIV3</name>